<sequence>MSLSNGACRVVQWLCLLVMCGSASVFILAWLYLDRSASVLGVAAGAFVWCGIGLLFAFVFERSRTAAATLRFMLTRTVALLMLAAVAAYLVGLLWVEPEHDFMEAQLKGASCGKYTGVIEKGWEQICADSKQPQTP</sequence>
<evidence type="ECO:0000256" key="1">
    <source>
        <dbReference type="SAM" id="Phobius"/>
    </source>
</evidence>
<evidence type="ECO:0000313" key="2">
    <source>
        <dbReference type="EMBL" id="KGE69637.1"/>
    </source>
</evidence>
<protein>
    <submittedName>
        <fullName evidence="2">Uncharacterized protein</fullName>
    </submittedName>
</protein>
<dbReference type="RefSeq" id="WP_038842454.1">
    <property type="nucleotide sequence ID" value="NZ_ASGY01000017.1"/>
</dbReference>
<comment type="caution">
    <text evidence="2">The sequence shown here is derived from an EMBL/GenBank/DDBJ whole genome shotgun (WGS) entry which is preliminary data.</text>
</comment>
<reference evidence="2 3" key="1">
    <citation type="journal article" date="2013" name="Genome Announc.">
        <title>Draft Genome Sequence of Pseudomonas fluorescens LMG 5329, a White Line-Inducing Principle-Producing Bioindicator for the Mushroom Pathogen Pseudomonas tolaasii.</title>
        <authorList>
            <person name="Ghequire M.G."/>
            <person name="Rokni-Zadeh H."/>
            <person name="Zarrineh P."/>
            <person name="De Mot R."/>
        </authorList>
    </citation>
    <scope>NUCLEOTIDE SEQUENCE [LARGE SCALE GENOMIC DNA]</scope>
    <source>
        <strain evidence="2 3">LMG 5329</strain>
    </source>
</reference>
<name>A0A0A1Z9Y8_PSEFL</name>
<keyword evidence="1" id="KW-0812">Transmembrane</keyword>
<organism evidence="2 3">
    <name type="scientific">Pseudomonas fluorescens LMG 5329</name>
    <dbReference type="NCBI Taxonomy" id="1324332"/>
    <lineage>
        <taxon>Bacteria</taxon>
        <taxon>Pseudomonadati</taxon>
        <taxon>Pseudomonadota</taxon>
        <taxon>Gammaproteobacteria</taxon>
        <taxon>Pseudomonadales</taxon>
        <taxon>Pseudomonadaceae</taxon>
        <taxon>Pseudomonas</taxon>
    </lineage>
</organism>
<feature type="transmembrane region" description="Helical" evidence="1">
    <location>
        <begin position="12"/>
        <end position="33"/>
    </location>
</feature>
<accession>A0A0A1Z9Y8</accession>
<keyword evidence="1" id="KW-1133">Transmembrane helix</keyword>
<feature type="transmembrane region" description="Helical" evidence="1">
    <location>
        <begin position="72"/>
        <end position="96"/>
    </location>
</feature>
<dbReference type="Proteomes" id="UP000030060">
    <property type="component" value="Unassembled WGS sequence"/>
</dbReference>
<feature type="transmembrane region" description="Helical" evidence="1">
    <location>
        <begin position="39"/>
        <end position="60"/>
    </location>
</feature>
<keyword evidence="1" id="KW-0472">Membrane</keyword>
<evidence type="ECO:0000313" key="3">
    <source>
        <dbReference type="Proteomes" id="UP000030060"/>
    </source>
</evidence>
<gene>
    <name evidence="2" type="ORF">K814_0101990</name>
</gene>
<dbReference type="EMBL" id="ASGY01000017">
    <property type="protein sequence ID" value="KGE69637.1"/>
    <property type="molecule type" value="Genomic_DNA"/>
</dbReference>
<dbReference type="AlphaFoldDB" id="A0A0A1Z9Y8"/>
<proteinExistence type="predicted"/>